<dbReference type="EMBL" id="WOTE01000005">
    <property type="protein sequence ID" value="NHO39944.1"/>
    <property type="molecule type" value="Genomic_DNA"/>
</dbReference>
<evidence type="ECO:0000313" key="2">
    <source>
        <dbReference type="EMBL" id="NHO39944.1"/>
    </source>
</evidence>
<reference evidence="3" key="2">
    <citation type="submission" date="2014-09" db="EMBL/GenBank/DDBJ databases">
        <authorList>
            <person name="Illeghems K.G."/>
        </authorList>
    </citation>
    <scope>NUCLEOTIDE SEQUENCE [LARGE SCALE GENOMIC DNA]</scope>
    <source>
        <strain evidence="3">LMG 23848T</strain>
    </source>
</reference>
<evidence type="ECO:0000313" key="3">
    <source>
        <dbReference type="Proteomes" id="UP000068250"/>
    </source>
</evidence>
<reference evidence="2 4" key="3">
    <citation type="journal article" date="2020" name="Int. J. Syst. Evol. Microbiol.">
        <title>Novel acetic acid bacteria from cider fermentations: Acetobacter conturbans sp. nov. and Acetobacter fallax sp. nov.</title>
        <authorList>
            <person name="Sombolestani A.S."/>
            <person name="Cleenwerck I."/>
            <person name="Cnockaert M."/>
            <person name="Borremans W."/>
            <person name="Wieme A.D."/>
            <person name="De Vuyst L."/>
            <person name="Vandamme P."/>
        </authorList>
    </citation>
    <scope>NUCLEOTIDE SEQUENCE [LARGE SCALE GENOMIC DNA]</scope>
    <source>
        <strain evidence="2 4">LMG 23848</strain>
    </source>
</reference>
<dbReference type="PATRIC" id="fig|431306.5.peg.413"/>
<evidence type="ECO:0000313" key="4">
    <source>
        <dbReference type="Proteomes" id="UP000657200"/>
    </source>
</evidence>
<protein>
    <recommendedName>
        <fullName evidence="5">YbjN domain-containing protein</fullName>
    </recommendedName>
</protein>
<gene>
    <name evidence="1" type="ORF">AGA_442</name>
    <name evidence="2" type="ORF">GOB80_09675</name>
</gene>
<evidence type="ECO:0008006" key="5">
    <source>
        <dbReference type="Google" id="ProtNLM"/>
    </source>
</evidence>
<name>A0A0U5F0M6_9PROT</name>
<proteinExistence type="predicted"/>
<sequence>MPALTTGSTVPPTNPLDLMEQVIGGHGWTFDRCTPTEMAAEAPARWCDYGLFFSWSAELGTILFTCAFDLRVSPDMRVALYELIGLANEQVWVGHFSVDTEDGVLLFRHALLLRGMENATDIFEDMIDIALTECERFYPALRFFLTGGLSAADALASAMLDCHGEA</sequence>
<evidence type="ECO:0000313" key="1">
    <source>
        <dbReference type="EMBL" id="CEF53849.1"/>
    </source>
</evidence>
<dbReference type="AlphaFoldDB" id="A0A0U5F0M6"/>
<dbReference type="CDD" id="cd17033">
    <property type="entry name" value="DR1245-like"/>
    <property type="match status" value="1"/>
</dbReference>
<dbReference type="InterPro" id="IPR019660">
    <property type="entry name" value="Put_sensory_transdc_reg_YbjN"/>
</dbReference>
<keyword evidence="4" id="KW-1185">Reference proteome</keyword>
<reference evidence="1" key="1">
    <citation type="submission" date="2014-09" db="EMBL/GenBank/DDBJ databases">
        <authorList>
            <person name="Magalhaes I.L.F."/>
            <person name="Oliveira U."/>
            <person name="Santos F.R."/>
            <person name="Vidigal T.H.D.A."/>
            <person name="Brescovit A.D."/>
            <person name="Santos A.J."/>
        </authorList>
    </citation>
    <scope>NUCLEOTIDE SEQUENCE</scope>
    <source>
        <strain evidence="1">LMG 23848T</strain>
    </source>
</reference>
<dbReference type="STRING" id="431306.AGA_442"/>
<accession>A0A0U5F0M6</accession>
<organism evidence="1 3">
    <name type="scientific">Acetobacter ghanensis</name>
    <dbReference type="NCBI Taxonomy" id="431306"/>
    <lineage>
        <taxon>Bacteria</taxon>
        <taxon>Pseudomonadati</taxon>
        <taxon>Pseudomonadota</taxon>
        <taxon>Alphaproteobacteria</taxon>
        <taxon>Acetobacterales</taxon>
        <taxon>Acetobacteraceae</taxon>
        <taxon>Acetobacter</taxon>
    </lineage>
</organism>
<dbReference type="Proteomes" id="UP000068250">
    <property type="component" value="Chromosome I"/>
</dbReference>
<dbReference type="RefSeq" id="WP_059022735.1">
    <property type="nucleotide sequence ID" value="NZ_JBNZCO010000005.1"/>
</dbReference>
<dbReference type="Proteomes" id="UP000657200">
    <property type="component" value="Unassembled WGS sequence"/>
</dbReference>
<dbReference type="OrthoDB" id="9792176at2"/>
<dbReference type="Pfam" id="PF10722">
    <property type="entry name" value="YbjN"/>
    <property type="match status" value="1"/>
</dbReference>
<dbReference type="EMBL" id="LN609302">
    <property type="protein sequence ID" value="CEF53849.1"/>
    <property type="molecule type" value="Genomic_DNA"/>
</dbReference>